<comment type="caution">
    <text evidence="7">The sequence shown here is derived from an EMBL/GenBank/DDBJ whole genome shotgun (WGS) entry which is preliminary data.</text>
</comment>
<dbReference type="InterPro" id="IPR032831">
    <property type="entry name" value="LptM_cons"/>
</dbReference>
<evidence type="ECO:0000256" key="6">
    <source>
        <dbReference type="ARBA" id="ARBA00023288"/>
    </source>
</evidence>
<name>A0ABV7J663_9GAMM</name>
<protein>
    <submittedName>
        <fullName evidence="7">Lipoprotein</fullName>
    </submittedName>
</protein>
<keyword evidence="4" id="KW-0564">Palmitate</keyword>
<evidence type="ECO:0000256" key="2">
    <source>
        <dbReference type="ARBA" id="ARBA00022729"/>
    </source>
</evidence>
<organism evidence="7 8">
    <name type="scientific">Marinicella sediminis</name>
    <dbReference type="NCBI Taxonomy" id="1792834"/>
    <lineage>
        <taxon>Bacteria</taxon>
        <taxon>Pseudomonadati</taxon>
        <taxon>Pseudomonadota</taxon>
        <taxon>Gammaproteobacteria</taxon>
        <taxon>Lysobacterales</taxon>
        <taxon>Marinicellaceae</taxon>
        <taxon>Marinicella</taxon>
    </lineage>
</organism>
<evidence type="ECO:0000256" key="5">
    <source>
        <dbReference type="ARBA" id="ARBA00023237"/>
    </source>
</evidence>
<accession>A0ABV7J663</accession>
<reference evidence="8" key="1">
    <citation type="journal article" date="2019" name="Int. J. Syst. Evol. Microbiol.">
        <title>The Global Catalogue of Microorganisms (GCM) 10K type strain sequencing project: providing services to taxonomists for standard genome sequencing and annotation.</title>
        <authorList>
            <consortium name="The Broad Institute Genomics Platform"/>
            <consortium name="The Broad Institute Genome Sequencing Center for Infectious Disease"/>
            <person name="Wu L."/>
            <person name="Ma J."/>
        </authorList>
    </citation>
    <scope>NUCLEOTIDE SEQUENCE [LARGE SCALE GENOMIC DNA]</scope>
    <source>
        <strain evidence="8">KCTC 42953</strain>
    </source>
</reference>
<keyword evidence="6 7" id="KW-0449">Lipoprotein</keyword>
<evidence type="ECO:0000256" key="1">
    <source>
        <dbReference type="ARBA" id="ARBA00004459"/>
    </source>
</evidence>
<keyword evidence="5" id="KW-0998">Cell outer membrane</keyword>
<comment type="subcellular location">
    <subcellularLocation>
        <location evidence="1">Cell outer membrane</location>
        <topology evidence="1">Lipid-anchor</topology>
    </subcellularLocation>
</comment>
<gene>
    <name evidence="7" type="ORF">ACFODZ_00130</name>
</gene>
<dbReference type="RefSeq" id="WP_077412831.1">
    <property type="nucleotide sequence ID" value="NZ_JBHRTS010000001.1"/>
</dbReference>
<dbReference type="EMBL" id="JBHRTS010000001">
    <property type="protein sequence ID" value="MFC3192632.1"/>
    <property type="molecule type" value="Genomic_DNA"/>
</dbReference>
<sequence length="56" mass="6036">MKNKQPVIAWLKSINKTLTSVVFFALALTACGNKGDLYIPDEPAESAAQTAQETNP</sequence>
<dbReference type="PROSITE" id="PS51257">
    <property type="entry name" value="PROKAR_LIPOPROTEIN"/>
    <property type="match status" value="1"/>
</dbReference>
<keyword evidence="2" id="KW-0732">Signal</keyword>
<dbReference type="NCBIfam" id="NF047847">
    <property type="entry name" value="SS_mature_LptM"/>
    <property type="match status" value="1"/>
</dbReference>
<evidence type="ECO:0000313" key="7">
    <source>
        <dbReference type="EMBL" id="MFC3192632.1"/>
    </source>
</evidence>
<proteinExistence type="predicted"/>
<keyword evidence="8" id="KW-1185">Reference proteome</keyword>
<keyword evidence="3" id="KW-0472">Membrane</keyword>
<evidence type="ECO:0000256" key="4">
    <source>
        <dbReference type="ARBA" id="ARBA00023139"/>
    </source>
</evidence>
<dbReference type="Proteomes" id="UP001595533">
    <property type="component" value="Unassembled WGS sequence"/>
</dbReference>
<dbReference type="Pfam" id="PF13627">
    <property type="entry name" value="LptM_cons"/>
    <property type="match status" value="1"/>
</dbReference>
<evidence type="ECO:0000313" key="8">
    <source>
        <dbReference type="Proteomes" id="UP001595533"/>
    </source>
</evidence>
<evidence type="ECO:0000256" key="3">
    <source>
        <dbReference type="ARBA" id="ARBA00023136"/>
    </source>
</evidence>